<evidence type="ECO:0000313" key="3">
    <source>
        <dbReference type="Proteomes" id="UP000803844"/>
    </source>
</evidence>
<keyword evidence="3" id="KW-1185">Reference proteome</keyword>
<gene>
    <name evidence="2" type="ORF">M406DRAFT_327013</name>
</gene>
<dbReference type="GeneID" id="63837288"/>
<comment type="caution">
    <text evidence="2">The sequence shown here is derived from an EMBL/GenBank/DDBJ whole genome shotgun (WGS) entry which is preliminary data.</text>
</comment>
<accession>A0A9P4Y8A8</accession>
<dbReference type="RefSeq" id="XP_040779547.1">
    <property type="nucleotide sequence ID" value="XM_040920159.1"/>
</dbReference>
<sequence length="129" mass="14202">MGSCTPLLLLKQVEVSCQSSCLAQPLATEMMNGALVAVVDVAPTIQSDQGTERRQRSSRHPQSLYTHSGPIRDMNMDLSDEPMEPAQILSQPALSYQGRRSVLAARSQPNKDADLYRPSKPAKMYRGSR</sequence>
<dbReference type="AlphaFoldDB" id="A0A9P4Y8A8"/>
<protein>
    <submittedName>
        <fullName evidence="2">Uncharacterized protein</fullName>
    </submittedName>
</protein>
<evidence type="ECO:0000313" key="2">
    <source>
        <dbReference type="EMBL" id="KAF3768586.1"/>
    </source>
</evidence>
<dbReference type="Proteomes" id="UP000803844">
    <property type="component" value="Unassembled WGS sequence"/>
</dbReference>
<dbReference type="EMBL" id="MU032345">
    <property type="protein sequence ID" value="KAF3768586.1"/>
    <property type="molecule type" value="Genomic_DNA"/>
</dbReference>
<feature type="region of interest" description="Disordered" evidence="1">
    <location>
        <begin position="46"/>
        <end position="129"/>
    </location>
</feature>
<organism evidence="2 3">
    <name type="scientific">Cryphonectria parasitica (strain ATCC 38755 / EP155)</name>
    <dbReference type="NCBI Taxonomy" id="660469"/>
    <lineage>
        <taxon>Eukaryota</taxon>
        <taxon>Fungi</taxon>
        <taxon>Dikarya</taxon>
        <taxon>Ascomycota</taxon>
        <taxon>Pezizomycotina</taxon>
        <taxon>Sordariomycetes</taxon>
        <taxon>Sordariomycetidae</taxon>
        <taxon>Diaporthales</taxon>
        <taxon>Cryphonectriaceae</taxon>
        <taxon>Cryphonectria-Endothia species complex</taxon>
        <taxon>Cryphonectria</taxon>
    </lineage>
</organism>
<evidence type="ECO:0000256" key="1">
    <source>
        <dbReference type="SAM" id="MobiDB-lite"/>
    </source>
</evidence>
<name>A0A9P4Y8A8_CRYP1</name>
<proteinExistence type="predicted"/>
<reference evidence="2" key="1">
    <citation type="journal article" date="2020" name="Phytopathology">
        <title>Genome sequence of the chestnut blight fungus Cryphonectria parasitica EP155: A fundamental resource for an archetypical invasive plant pathogen.</title>
        <authorList>
            <person name="Crouch J.A."/>
            <person name="Dawe A."/>
            <person name="Aerts A."/>
            <person name="Barry K."/>
            <person name="Churchill A.C.L."/>
            <person name="Grimwood J."/>
            <person name="Hillman B."/>
            <person name="Milgroom M.G."/>
            <person name="Pangilinan J."/>
            <person name="Smith M."/>
            <person name="Salamov A."/>
            <person name="Schmutz J."/>
            <person name="Yadav J."/>
            <person name="Grigoriev I.V."/>
            <person name="Nuss D."/>
        </authorList>
    </citation>
    <scope>NUCLEOTIDE SEQUENCE</scope>
    <source>
        <strain evidence="2">EP155</strain>
    </source>
</reference>